<reference evidence="1" key="1">
    <citation type="submission" date="2022-05" db="EMBL/GenBank/DDBJ databases">
        <title>Chromosome-level genome of Chaenocephalus aceratus.</title>
        <authorList>
            <person name="Park H."/>
        </authorList>
    </citation>
    <scope>NUCLEOTIDE SEQUENCE</scope>
    <source>
        <strain evidence="1">KU_202001</strain>
    </source>
</reference>
<name>A0ACB9XR05_CHAAC</name>
<accession>A0ACB9XR05</accession>
<sequence>MMEAAKALFSIFLHHRLCSGLDDCSMLKAACVFGCNPHCHFLLLLQSISFDHSILLDFLISTETCFLEYFVRYLKYLRADWQGFTAACGKTSLLDGHLSLQQSPTALCGGMISMAAGFHLVEYDSSDESDTEEMEGSQGAPVSEKSRFSALDMKLQTLSDLTGILIEPNTTPHRRAEGPRVPVFLSEQTSCPNMAPVSGHVTCDTLARVVLCMSQLREVVKRLHTKKLFPYNPSSLLRLLEHF</sequence>
<keyword evidence="2" id="KW-1185">Reference proteome</keyword>
<protein>
    <submittedName>
        <fullName evidence="1">Uncharacterized protein</fullName>
    </submittedName>
</protein>
<evidence type="ECO:0000313" key="1">
    <source>
        <dbReference type="EMBL" id="KAI4829901.1"/>
    </source>
</evidence>
<evidence type="ECO:0000313" key="2">
    <source>
        <dbReference type="Proteomes" id="UP001057452"/>
    </source>
</evidence>
<dbReference type="Proteomes" id="UP001057452">
    <property type="component" value="Chromosome 3"/>
</dbReference>
<comment type="caution">
    <text evidence="1">The sequence shown here is derived from an EMBL/GenBank/DDBJ whole genome shotgun (WGS) entry which is preliminary data.</text>
</comment>
<gene>
    <name evidence="1" type="ORF">KUCAC02_001561</name>
</gene>
<dbReference type="EMBL" id="CM043787">
    <property type="protein sequence ID" value="KAI4829901.1"/>
    <property type="molecule type" value="Genomic_DNA"/>
</dbReference>
<organism evidence="1 2">
    <name type="scientific">Chaenocephalus aceratus</name>
    <name type="common">Blackfin icefish</name>
    <name type="synonym">Chaenichthys aceratus</name>
    <dbReference type="NCBI Taxonomy" id="36190"/>
    <lineage>
        <taxon>Eukaryota</taxon>
        <taxon>Metazoa</taxon>
        <taxon>Chordata</taxon>
        <taxon>Craniata</taxon>
        <taxon>Vertebrata</taxon>
        <taxon>Euteleostomi</taxon>
        <taxon>Actinopterygii</taxon>
        <taxon>Neopterygii</taxon>
        <taxon>Teleostei</taxon>
        <taxon>Neoteleostei</taxon>
        <taxon>Acanthomorphata</taxon>
        <taxon>Eupercaria</taxon>
        <taxon>Perciformes</taxon>
        <taxon>Notothenioidei</taxon>
        <taxon>Channichthyidae</taxon>
        <taxon>Chaenocephalus</taxon>
    </lineage>
</organism>
<proteinExistence type="predicted"/>